<evidence type="ECO:0000256" key="5">
    <source>
        <dbReference type="SAM" id="MobiDB-lite"/>
    </source>
</evidence>
<dbReference type="GO" id="GO:0008330">
    <property type="term" value="F:protein tyrosine/threonine phosphatase activity"/>
    <property type="evidence" value="ECO:0007669"/>
    <property type="project" value="TreeGrafter"/>
</dbReference>
<evidence type="ECO:0000256" key="4">
    <source>
        <dbReference type="ARBA" id="ARBA00022912"/>
    </source>
</evidence>
<feature type="compositionally biased region" description="Low complexity" evidence="5">
    <location>
        <begin position="319"/>
        <end position="331"/>
    </location>
</feature>
<dbReference type="Gene3D" id="3.90.190.10">
    <property type="entry name" value="Protein tyrosine phosphatase superfamily"/>
    <property type="match status" value="1"/>
</dbReference>
<feature type="compositionally biased region" description="Polar residues" evidence="5">
    <location>
        <begin position="292"/>
        <end position="318"/>
    </location>
</feature>
<dbReference type="SUPFAM" id="SSF52799">
    <property type="entry name" value="(Phosphotyrosine protein) phosphatases II"/>
    <property type="match status" value="1"/>
</dbReference>
<dbReference type="InterPro" id="IPR029021">
    <property type="entry name" value="Prot-tyrosine_phosphatase-like"/>
</dbReference>
<evidence type="ECO:0000259" key="7">
    <source>
        <dbReference type="PROSITE" id="PS50056"/>
    </source>
</evidence>
<feature type="region of interest" description="Disordered" evidence="5">
    <location>
        <begin position="292"/>
        <end position="331"/>
    </location>
</feature>
<evidence type="ECO:0000313" key="9">
    <source>
        <dbReference type="Proteomes" id="UP001151582"/>
    </source>
</evidence>
<feature type="compositionally biased region" description="Polar residues" evidence="5">
    <location>
        <begin position="1"/>
        <end position="14"/>
    </location>
</feature>
<evidence type="ECO:0000256" key="3">
    <source>
        <dbReference type="ARBA" id="ARBA00022801"/>
    </source>
</evidence>
<name>A0A9W8EDF8_9FUNG</name>
<evidence type="ECO:0000256" key="1">
    <source>
        <dbReference type="ARBA" id="ARBA00008601"/>
    </source>
</evidence>
<dbReference type="GO" id="GO:0005737">
    <property type="term" value="C:cytoplasm"/>
    <property type="evidence" value="ECO:0007669"/>
    <property type="project" value="TreeGrafter"/>
</dbReference>
<accession>A0A9W8EDF8</accession>
<dbReference type="Pfam" id="PF00782">
    <property type="entry name" value="DSPc"/>
    <property type="match status" value="1"/>
</dbReference>
<dbReference type="InterPro" id="IPR020422">
    <property type="entry name" value="TYR_PHOSPHATASE_DUAL_dom"/>
</dbReference>
<dbReference type="GO" id="GO:0033550">
    <property type="term" value="F:MAP kinase tyrosine phosphatase activity"/>
    <property type="evidence" value="ECO:0007669"/>
    <property type="project" value="TreeGrafter"/>
</dbReference>
<keyword evidence="9" id="KW-1185">Reference proteome</keyword>
<dbReference type="EC" id="3.1.3.48" evidence="2"/>
<dbReference type="GO" id="GO:0043409">
    <property type="term" value="P:negative regulation of MAPK cascade"/>
    <property type="evidence" value="ECO:0007669"/>
    <property type="project" value="TreeGrafter"/>
</dbReference>
<evidence type="ECO:0000256" key="2">
    <source>
        <dbReference type="ARBA" id="ARBA00013064"/>
    </source>
</evidence>
<feature type="domain" description="Tyrosine-protein phosphatase" evidence="6">
    <location>
        <begin position="102"/>
        <end position="291"/>
    </location>
</feature>
<dbReference type="SMART" id="SM00195">
    <property type="entry name" value="DSPc"/>
    <property type="match status" value="1"/>
</dbReference>
<feature type="domain" description="Tyrosine specific protein phosphatases" evidence="7">
    <location>
        <begin position="211"/>
        <end position="280"/>
    </location>
</feature>
<comment type="caution">
    <text evidence="8">The sequence shown here is derived from an EMBL/GenBank/DDBJ whole genome shotgun (WGS) entry which is preliminary data.</text>
</comment>
<dbReference type="InterPro" id="IPR000387">
    <property type="entry name" value="Tyr_Pase_dom"/>
</dbReference>
<protein>
    <recommendedName>
        <fullName evidence="2">protein-tyrosine-phosphatase</fullName>
        <ecNumber evidence="2">3.1.3.48</ecNumber>
    </recommendedName>
</protein>
<dbReference type="InterPro" id="IPR016130">
    <property type="entry name" value="Tyr_Pase_AS"/>
</dbReference>
<dbReference type="PROSITE" id="PS50054">
    <property type="entry name" value="TYR_PHOSPHATASE_DUAL"/>
    <property type="match status" value="1"/>
</dbReference>
<feature type="region of interest" description="Disordered" evidence="5">
    <location>
        <begin position="1"/>
        <end position="28"/>
    </location>
</feature>
<dbReference type="EMBL" id="JANBQB010000263">
    <property type="protein sequence ID" value="KAJ1978668.1"/>
    <property type="molecule type" value="Genomic_DNA"/>
</dbReference>
<dbReference type="PANTHER" id="PTHR10159">
    <property type="entry name" value="DUAL SPECIFICITY PROTEIN PHOSPHATASE"/>
    <property type="match status" value="1"/>
</dbReference>
<gene>
    <name evidence="8" type="primary">CPP1</name>
    <name evidence="8" type="ORF">H4R34_003123</name>
</gene>
<keyword evidence="3 8" id="KW-0378">Hydrolase</keyword>
<comment type="similarity">
    <text evidence="1">Belongs to the protein-tyrosine phosphatase family. Non-receptor class dual specificity subfamily.</text>
</comment>
<evidence type="ECO:0000259" key="6">
    <source>
        <dbReference type="PROSITE" id="PS50054"/>
    </source>
</evidence>
<sequence length="399" mass="43153">MLVRTQPSLPQLNTYRLPAGPSSEKMTHTVSLGAAESLALRRKRNTKRLALQLDSPALAHLKHCERDQFSQSAPSTPTTLPYTPVSAETGTIGYHEPTYKFEPVAILPNLYLGDEHNAANVPVLDRLSIRSILNVAREVDNPFRNRSISLANCLETTTTSVNKRPLRSVSFNTSPTPAPGPVANEAEGSDFTGSHITYKKFPWTHSQDDLSEYFDQAFGFIDRGRESGHAVLVHCQLGVSRSASLMIAYVMRALRLTANEAYQYVKDRSPGVCPNLNLMYQLMDFEKTLGLTPQTGASEATPSMSNPQRNHTHNSGPESSSSTTSSASSSATMAVSSTPASCFHPFPTAYTIQHGYSGGIGNGSRLVSPQPTVDGSDFSLCNSSLSSSSSSPLSSQTMF</sequence>
<proteinExistence type="inferred from homology"/>
<dbReference type="Proteomes" id="UP001151582">
    <property type="component" value="Unassembled WGS sequence"/>
</dbReference>
<dbReference type="OrthoDB" id="273181at2759"/>
<dbReference type="PROSITE" id="PS00383">
    <property type="entry name" value="TYR_PHOSPHATASE_1"/>
    <property type="match status" value="1"/>
</dbReference>
<evidence type="ECO:0000313" key="8">
    <source>
        <dbReference type="EMBL" id="KAJ1978668.1"/>
    </source>
</evidence>
<reference evidence="8" key="1">
    <citation type="submission" date="2022-07" db="EMBL/GenBank/DDBJ databases">
        <title>Phylogenomic reconstructions and comparative analyses of Kickxellomycotina fungi.</title>
        <authorList>
            <person name="Reynolds N.K."/>
            <person name="Stajich J.E."/>
            <person name="Barry K."/>
            <person name="Grigoriev I.V."/>
            <person name="Crous P."/>
            <person name="Smith M.E."/>
        </authorList>
    </citation>
    <scope>NUCLEOTIDE SEQUENCE</scope>
    <source>
        <strain evidence="8">RSA 567</strain>
    </source>
</reference>
<keyword evidence="4" id="KW-0904">Protein phosphatase</keyword>
<dbReference type="GO" id="GO:0017017">
    <property type="term" value="F:MAP kinase tyrosine/serine/threonine phosphatase activity"/>
    <property type="evidence" value="ECO:0007669"/>
    <property type="project" value="TreeGrafter"/>
</dbReference>
<organism evidence="8 9">
    <name type="scientific">Dimargaris verticillata</name>
    <dbReference type="NCBI Taxonomy" id="2761393"/>
    <lineage>
        <taxon>Eukaryota</taxon>
        <taxon>Fungi</taxon>
        <taxon>Fungi incertae sedis</taxon>
        <taxon>Zoopagomycota</taxon>
        <taxon>Kickxellomycotina</taxon>
        <taxon>Dimargaritomycetes</taxon>
        <taxon>Dimargaritales</taxon>
        <taxon>Dimargaritaceae</taxon>
        <taxon>Dimargaris</taxon>
    </lineage>
</organism>
<dbReference type="AlphaFoldDB" id="A0A9W8EDF8"/>
<dbReference type="InterPro" id="IPR000340">
    <property type="entry name" value="Dual-sp_phosphatase_cat-dom"/>
</dbReference>
<feature type="region of interest" description="Disordered" evidence="5">
    <location>
        <begin position="167"/>
        <end position="187"/>
    </location>
</feature>
<dbReference type="PANTHER" id="PTHR10159:SF519">
    <property type="entry name" value="DUAL SPECIFICITY PROTEIN PHOSPHATASE MPK3"/>
    <property type="match status" value="1"/>
</dbReference>
<dbReference type="PROSITE" id="PS50056">
    <property type="entry name" value="TYR_PHOSPHATASE_2"/>
    <property type="match status" value="1"/>
</dbReference>